<sequence>MIALEDIHHAAILIVDDQMVNVQLLEYLLTTTGYTNVSSTTDPREVAALHMKHRYDLIILDLHMPGMNGFQVMEALAPMETEAYLPVLVVTAEPDKKLAALDAGARDFVGKPFDPVEVLTRIRNMLEVRLLHRESKNYGAVLEQTVRERTAELQRFRSAMDATDDAIFLIDIGAMKVVDVNDGACRMLGYQRDELLRLDPTVYGLAGRGQLACQADPARDALRYPDLVEDQLTRADLREVAVEIYWQTQNVGGTRMLIAVARDISERLAARQRLKHLASYDSLTGLPNRTLFYQTLREAIELAQDKHWRIVVLFIALDRFKTINDSLGSALGDELLRQFSTRLVQCVRIRDTVGRLGGDEFALILTMTRNQQDAVNVANEVRDTLRAPFDLHGRQAGLTASIGIAMYPDDALDPETLIKYADTAMGRAKEAGRDGYRFFTAGMNVQVLARLDLELALRHALEHGEFLLYYQPKVNLRTGRIAGAEALLRWNRPGFGLVFPAEFVPVMEETGLIVRVGAWVIEEACRQIAQWSAGETGDVRVAVNVSSRQFVEGDLEGDIRAAIGKHGIDPSLLELELTESALMSNAEHTIKVLGNLKQLGITIAIDDFGTGYSSLAYLKRFPIDKLKIDIAFVREVTVNPDDAAIALAIIGMAHSLHMQVIAEGVETAAQMAYLRRHRCDEVQGFHFSRPLPVKEFGAMVLANLAQPQEPESPDNHRQTLLIVDDDVNVLSALHRLFKRDNYRILTAVSPAEGFEQLALHTVQVIVCDQRMPGMSGTEFLSKVKELYPDTIRIILSGYTGLEAVLDSINRGAIYRFYTKPWDETQLRDNVRLAFHHYWLMNGPKDDPHNAHFVDAGQVAAE</sequence>
<keyword evidence="1" id="KW-0597">Phosphoprotein</keyword>
<name>A0ABX0M4T4_9BURK</name>
<proteinExistence type="predicted"/>
<dbReference type="Pfam" id="PF00990">
    <property type="entry name" value="GGDEF"/>
    <property type="match status" value="1"/>
</dbReference>
<dbReference type="Gene3D" id="3.40.50.2300">
    <property type="match status" value="2"/>
</dbReference>
<dbReference type="PANTHER" id="PTHR44757">
    <property type="entry name" value="DIGUANYLATE CYCLASE DGCP"/>
    <property type="match status" value="1"/>
</dbReference>
<dbReference type="PROSITE" id="PS50887">
    <property type="entry name" value="GGDEF"/>
    <property type="match status" value="1"/>
</dbReference>
<dbReference type="PANTHER" id="PTHR44757:SF2">
    <property type="entry name" value="BIOFILM ARCHITECTURE MAINTENANCE PROTEIN MBAA"/>
    <property type="match status" value="1"/>
</dbReference>
<feature type="domain" description="EAL" evidence="4">
    <location>
        <begin position="450"/>
        <end position="704"/>
    </location>
</feature>
<dbReference type="InterPro" id="IPR043128">
    <property type="entry name" value="Rev_trsase/Diguanyl_cyclase"/>
</dbReference>
<dbReference type="InterPro" id="IPR011006">
    <property type="entry name" value="CheY-like_superfamily"/>
</dbReference>
<feature type="domain" description="Response regulatory" evidence="2">
    <location>
        <begin position="719"/>
        <end position="834"/>
    </location>
</feature>
<dbReference type="SMART" id="SM00448">
    <property type="entry name" value="REC"/>
    <property type="match status" value="2"/>
</dbReference>
<dbReference type="Proteomes" id="UP000785613">
    <property type="component" value="Unassembled WGS sequence"/>
</dbReference>
<dbReference type="CDD" id="cd01948">
    <property type="entry name" value="EAL"/>
    <property type="match status" value="1"/>
</dbReference>
<feature type="modified residue" description="4-aspartylphosphate" evidence="1">
    <location>
        <position position="61"/>
    </location>
</feature>
<dbReference type="SUPFAM" id="SSF55073">
    <property type="entry name" value="Nucleotide cyclase"/>
    <property type="match status" value="1"/>
</dbReference>
<evidence type="ECO:0000313" key="6">
    <source>
        <dbReference type="EMBL" id="NHZ37251.1"/>
    </source>
</evidence>
<dbReference type="CDD" id="cd17551">
    <property type="entry name" value="REC_RpfG-like"/>
    <property type="match status" value="1"/>
</dbReference>
<dbReference type="Gene3D" id="3.30.450.20">
    <property type="entry name" value="PAS domain"/>
    <property type="match status" value="1"/>
</dbReference>
<protein>
    <submittedName>
        <fullName evidence="6">EAL domain-containing protein</fullName>
    </submittedName>
</protein>
<dbReference type="PROSITE" id="PS50112">
    <property type="entry name" value="PAS"/>
    <property type="match status" value="1"/>
</dbReference>
<dbReference type="NCBIfam" id="TIGR00229">
    <property type="entry name" value="sensory_box"/>
    <property type="match status" value="1"/>
</dbReference>
<dbReference type="EMBL" id="VUYU01000026">
    <property type="protein sequence ID" value="NHZ37251.1"/>
    <property type="molecule type" value="Genomic_DNA"/>
</dbReference>
<evidence type="ECO:0000313" key="7">
    <source>
        <dbReference type="Proteomes" id="UP000785613"/>
    </source>
</evidence>
<dbReference type="InterPro" id="IPR052155">
    <property type="entry name" value="Biofilm_reg_signaling"/>
</dbReference>
<dbReference type="RefSeq" id="WP_167230079.1">
    <property type="nucleotide sequence ID" value="NZ_VUYU01000026.1"/>
</dbReference>
<dbReference type="InterPro" id="IPR001633">
    <property type="entry name" value="EAL_dom"/>
</dbReference>
<evidence type="ECO:0000259" key="3">
    <source>
        <dbReference type="PROSITE" id="PS50112"/>
    </source>
</evidence>
<evidence type="ECO:0000256" key="1">
    <source>
        <dbReference type="PROSITE-ProRule" id="PRU00169"/>
    </source>
</evidence>
<accession>A0ABX0M4T4</accession>
<feature type="domain" description="PAS" evidence="3">
    <location>
        <begin position="152"/>
        <end position="196"/>
    </location>
</feature>
<evidence type="ECO:0000259" key="4">
    <source>
        <dbReference type="PROSITE" id="PS50883"/>
    </source>
</evidence>
<keyword evidence="7" id="KW-1185">Reference proteome</keyword>
<feature type="domain" description="Response regulatory" evidence="2">
    <location>
        <begin position="11"/>
        <end position="126"/>
    </location>
</feature>
<dbReference type="CDD" id="cd17569">
    <property type="entry name" value="REC_HupR-like"/>
    <property type="match status" value="1"/>
</dbReference>
<dbReference type="InterPro" id="IPR035965">
    <property type="entry name" value="PAS-like_dom_sf"/>
</dbReference>
<dbReference type="Pfam" id="PF00072">
    <property type="entry name" value="Response_reg"/>
    <property type="match status" value="2"/>
</dbReference>
<feature type="modified residue" description="4-aspartylphosphate" evidence="1">
    <location>
        <position position="768"/>
    </location>
</feature>
<dbReference type="InterPro" id="IPR035919">
    <property type="entry name" value="EAL_sf"/>
</dbReference>
<dbReference type="Pfam" id="PF13188">
    <property type="entry name" value="PAS_8"/>
    <property type="match status" value="1"/>
</dbReference>
<feature type="domain" description="GGDEF" evidence="5">
    <location>
        <begin position="308"/>
        <end position="441"/>
    </location>
</feature>
<dbReference type="PROSITE" id="PS50883">
    <property type="entry name" value="EAL"/>
    <property type="match status" value="1"/>
</dbReference>
<comment type="caution">
    <text evidence="6">The sequence shown here is derived from an EMBL/GenBank/DDBJ whole genome shotgun (WGS) entry which is preliminary data.</text>
</comment>
<dbReference type="SUPFAM" id="SSF141868">
    <property type="entry name" value="EAL domain-like"/>
    <property type="match status" value="1"/>
</dbReference>
<dbReference type="CDD" id="cd01949">
    <property type="entry name" value="GGDEF"/>
    <property type="match status" value="1"/>
</dbReference>
<evidence type="ECO:0000259" key="2">
    <source>
        <dbReference type="PROSITE" id="PS50110"/>
    </source>
</evidence>
<dbReference type="Gene3D" id="3.20.20.450">
    <property type="entry name" value="EAL domain"/>
    <property type="match status" value="1"/>
</dbReference>
<dbReference type="SMART" id="SM00267">
    <property type="entry name" value="GGDEF"/>
    <property type="match status" value="1"/>
</dbReference>
<dbReference type="InterPro" id="IPR029787">
    <property type="entry name" value="Nucleotide_cyclase"/>
</dbReference>
<dbReference type="InterPro" id="IPR000014">
    <property type="entry name" value="PAS"/>
</dbReference>
<dbReference type="Pfam" id="PF00563">
    <property type="entry name" value="EAL"/>
    <property type="match status" value="1"/>
</dbReference>
<evidence type="ECO:0000259" key="5">
    <source>
        <dbReference type="PROSITE" id="PS50887"/>
    </source>
</evidence>
<dbReference type="SMART" id="SM00091">
    <property type="entry name" value="PAS"/>
    <property type="match status" value="1"/>
</dbReference>
<gene>
    <name evidence="6" type="ORF">F0185_27175</name>
</gene>
<dbReference type="NCBIfam" id="TIGR00254">
    <property type="entry name" value="GGDEF"/>
    <property type="match status" value="1"/>
</dbReference>
<dbReference type="SUPFAM" id="SSF52172">
    <property type="entry name" value="CheY-like"/>
    <property type="match status" value="2"/>
</dbReference>
<organism evidence="6 7">
    <name type="scientific">Massilia rubra</name>
    <dbReference type="NCBI Taxonomy" id="2607910"/>
    <lineage>
        <taxon>Bacteria</taxon>
        <taxon>Pseudomonadati</taxon>
        <taxon>Pseudomonadota</taxon>
        <taxon>Betaproteobacteria</taxon>
        <taxon>Burkholderiales</taxon>
        <taxon>Oxalobacteraceae</taxon>
        <taxon>Telluria group</taxon>
        <taxon>Massilia</taxon>
    </lineage>
</organism>
<dbReference type="PROSITE" id="PS50110">
    <property type="entry name" value="RESPONSE_REGULATORY"/>
    <property type="match status" value="2"/>
</dbReference>
<dbReference type="InterPro" id="IPR001789">
    <property type="entry name" value="Sig_transdc_resp-reg_receiver"/>
</dbReference>
<dbReference type="SMART" id="SM00052">
    <property type="entry name" value="EAL"/>
    <property type="match status" value="1"/>
</dbReference>
<dbReference type="SUPFAM" id="SSF55785">
    <property type="entry name" value="PYP-like sensor domain (PAS domain)"/>
    <property type="match status" value="1"/>
</dbReference>
<reference evidence="6 7" key="1">
    <citation type="submission" date="2019-09" db="EMBL/GenBank/DDBJ databases">
        <title>Taxonomy of Antarctic Massilia spp.: description of Massilia rubra sp. nov., Massilia aquatica sp. nov., Massilia mucilaginosa sp. nov., Massilia frigida sp. nov. isolated from streams, lakes and regoliths.</title>
        <authorList>
            <person name="Holochova P."/>
            <person name="Sedlacek I."/>
            <person name="Kralova S."/>
            <person name="Maslanova I."/>
            <person name="Busse H.-J."/>
            <person name="Stankova E."/>
            <person name="Vrbovska V."/>
            <person name="Kovarovic V."/>
            <person name="Bartak M."/>
            <person name="Svec P."/>
            <person name="Pantucek R."/>
        </authorList>
    </citation>
    <scope>NUCLEOTIDE SEQUENCE [LARGE SCALE GENOMIC DNA]</scope>
    <source>
        <strain evidence="6 7">CCM 8692</strain>
    </source>
</reference>
<dbReference type="Gene3D" id="3.30.70.270">
    <property type="match status" value="1"/>
</dbReference>
<dbReference type="InterPro" id="IPR000160">
    <property type="entry name" value="GGDEF_dom"/>
</dbReference>